<protein>
    <recommendedName>
        <fullName evidence="2 8">Shikimate dehydrogenase (NADP(+))</fullName>
        <shortName evidence="8">SDH</shortName>
        <ecNumber evidence="2 8">1.1.1.25</ecNumber>
    </recommendedName>
</protein>
<dbReference type="SUPFAM" id="SSF51735">
    <property type="entry name" value="NAD(P)-binding Rossmann-fold domains"/>
    <property type="match status" value="1"/>
</dbReference>
<proteinExistence type="inferred from homology"/>
<feature type="binding site" evidence="8">
    <location>
        <begin position="17"/>
        <end position="19"/>
    </location>
    <ligand>
        <name>shikimate</name>
        <dbReference type="ChEBI" id="CHEBI:36208"/>
    </ligand>
</feature>
<dbReference type="FunFam" id="3.40.50.10860:FF:000006">
    <property type="entry name" value="Shikimate dehydrogenase (NADP(+))"/>
    <property type="match status" value="1"/>
</dbReference>
<name>A0A3N4MIC0_9NEIS</name>
<dbReference type="NCBIfam" id="NF001310">
    <property type="entry name" value="PRK00258.1-2"/>
    <property type="match status" value="1"/>
</dbReference>
<dbReference type="HAMAP" id="MF_00222">
    <property type="entry name" value="Shikimate_DH_AroE"/>
    <property type="match status" value="1"/>
</dbReference>
<keyword evidence="3 8" id="KW-0028">Amino-acid biosynthesis</keyword>
<feature type="binding site" evidence="8">
    <location>
        <begin position="130"/>
        <end position="134"/>
    </location>
    <ligand>
        <name>NADP(+)</name>
        <dbReference type="ChEBI" id="CHEBI:58349"/>
    </ligand>
</feature>
<dbReference type="InterPro" id="IPR013708">
    <property type="entry name" value="Shikimate_DH-bd_N"/>
</dbReference>
<dbReference type="Gene3D" id="3.40.50.720">
    <property type="entry name" value="NAD(P)-binding Rossmann-like Domain"/>
    <property type="match status" value="1"/>
</dbReference>
<feature type="domain" description="Quinate/shikimate 5-dehydrogenase/glutamyl-tRNA reductase" evidence="9">
    <location>
        <begin position="121"/>
        <end position="190"/>
    </location>
</feature>
<dbReference type="Pfam" id="PF01488">
    <property type="entry name" value="Shikimate_DH"/>
    <property type="match status" value="1"/>
</dbReference>
<organism evidence="12 13">
    <name type="scientific">Neisseria weixii</name>
    <dbReference type="NCBI Taxonomy" id="1853276"/>
    <lineage>
        <taxon>Bacteria</taxon>
        <taxon>Pseudomonadati</taxon>
        <taxon>Pseudomonadota</taxon>
        <taxon>Betaproteobacteria</taxon>
        <taxon>Neisseriales</taxon>
        <taxon>Neisseriaceae</taxon>
        <taxon>Neisseria</taxon>
    </lineage>
</organism>
<dbReference type="PANTHER" id="PTHR21089:SF1">
    <property type="entry name" value="BIFUNCTIONAL 3-DEHYDROQUINATE DEHYDRATASE_SHIKIMATE DEHYDROGENASE, CHLOROPLASTIC"/>
    <property type="match status" value="1"/>
</dbReference>
<dbReference type="GO" id="GO:0008652">
    <property type="term" value="P:amino acid biosynthetic process"/>
    <property type="evidence" value="ECO:0007669"/>
    <property type="project" value="UniProtKB-KW"/>
</dbReference>
<feature type="binding site" evidence="8">
    <location>
        <position position="216"/>
    </location>
    <ligand>
        <name>shikimate</name>
        <dbReference type="ChEBI" id="CHEBI:36208"/>
    </ligand>
</feature>
<dbReference type="EC" id="1.1.1.25" evidence="2 8"/>
<feature type="domain" description="Shikimate dehydrogenase substrate binding N-terminal" evidence="10">
    <location>
        <begin position="9"/>
        <end position="91"/>
    </location>
</feature>
<dbReference type="GO" id="GO:0019632">
    <property type="term" value="P:shikimate metabolic process"/>
    <property type="evidence" value="ECO:0007669"/>
    <property type="project" value="InterPro"/>
</dbReference>
<dbReference type="UniPathway" id="UPA00053">
    <property type="reaction ID" value="UER00087"/>
</dbReference>
<feature type="binding site" evidence="8">
    <location>
        <position position="214"/>
    </location>
    <ligand>
        <name>NADP(+)</name>
        <dbReference type="ChEBI" id="CHEBI:58349"/>
    </ligand>
</feature>
<feature type="binding site" evidence="8">
    <location>
        <position position="89"/>
    </location>
    <ligand>
        <name>shikimate</name>
        <dbReference type="ChEBI" id="CHEBI:36208"/>
    </ligand>
</feature>
<evidence type="ECO:0000313" key="12">
    <source>
        <dbReference type="EMBL" id="RPD83261.1"/>
    </source>
</evidence>
<dbReference type="Proteomes" id="UP000272412">
    <property type="component" value="Unassembled WGS sequence"/>
</dbReference>
<dbReference type="InterPro" id="IPR041121">
    <property type="entry name" value="SDH_C"/>
</dbReference>
<dbReference type="SUPFAM" id="SSF53223">
    <property type="entry name" value="Aminoacid dehydrogenase-like, N-terminal domain"/>
    <property type="match status" value="1"/>
</dbReference>
<dbReference type="InterPro" id="IPR022893">
    <property type="entry name" value="Shikimate_DH_fam"/>
</dbReference>
<dbReference type="InterPro" id="IPR036291">
    <property type="entry name" value="NAD(P)-bd_dom_sf"/>
</dbReference>
<evidence type="ECO:0000256" key="5">
    <source>
        <dbReference type="ARBA" id="ARBA00023002"/>
    </source>
</evidence>
<dbReference type="CDD" id="cd01065">
    <property type="entry name" value="NAD_bind_Shikimate_DH"/>
    <property type="match status" value="1"/>
</dbReference>
<dbReference type="Pfam" id="PF18317">
    <property type="entry name" value="SDH_C"/>
    <property type="match status" value="1"/>
</dbReference>
<evidence type="ECO:0000256" key="6">
    <source>
        <dbReference type="ARBA" id="ARBA00023141"/>
    </source>
</evidence>
<accession>A0A3N4MIC0</accession>
<comment type="function">
    <text evidence="8">Involved in the biosynthesis of the chorismate, which leads to the biosynthesis of aromatic amino acids. Catalyzes the reversible NADPH linked reduction of 3-dehydroshikimate (DHSA) to yield shikimate (SA).</text>
</comment>
<dbReference type="KEGG" id="nwx:CGZ65_10360"/>
<evidence type="ECO:0000313" key="13">
    <source>
        <dbReference type="Proteomes" id="UP000272412"/>
    </source>
</evidence>
<dbReference type="GO" id="GO:0004764">
    <property type="term" value="F:shikimate 3-dehydrogenase (NADP+) activity"/>
    <property type="evidence" value="ECO:0007669"/>
    <property type="project" value="UniProtKB-UniRule"/>
</dbReference>
<feature type="binding site" evidence="8">
    <location>
        <begin position="154"/>
        <end position="159"/>
    </location>
    <ligand>
        <name>NADP(+)</name>
        <dbReference type="ChEBI" id="CHEBI:58349"/>
    </ligand>
</feature>
<keyword evidence="4 8" id="KW-0521">NADP</keyword>
<keyword evidence="5 8" id="KW-0560">Oxidoreductase</keyword>
<keyword evidence="6 8" id="KW-0057">Aromatic amino acid biosynthesis</keyword>
<evidence type="ECO:0000259" key="10">
    <source>
        <dbReference type="Pfam" id="PF08501"/>
    </source>
</evidence>
<dbReference type="GO" id="GO:0005829">
    <property type="term" value="C:cytosol"/>
    <property type="evidence" value="ECO:0007669"/>
    <property type="project" value="TreeGrafter"/>
</dbReference>
<evidence type="ECO:0000256" key="1">
    <source>
        <dbReference type="ARBA" id="ARBA00004871"/>
    </source>
</evidence>
<dbReference type="GO" id="GO:0009073">
    <property type="term" value="P:aromatic amino acid family biosynthetic process"/>
    <property type="evidence" value="ECO:0007669"/>
    <property type="project" value="UniProtKB-KW"/>
</dbReference>
<dbReference type="OrthoDB" id="9776868at2"/>
<dbReference type="InterPro" id="IPR011342">
    <property type="entry name" value="Shikimate_DH"/>
</dbReference>
<dbReference type="GO" id="GO:0009423">
    <property type="term" value="P:chorismate biosynthetic process"/>
    <property type="evidence" value="ECO:0007669"/>
    <property type="project" value="UniProtKB-UniRule"/>
</dbReference>
<comment type="similarity">
    <text evidence="8">Belongs to the shikimate dehydrogenase family.</text>
</comment>
<sequence length="270" mass="28801">MSSKPRYAVFGNPVQHSKSPQIHQEFAKQENVAIDYDRIYAEIGGFAEAAAAFFAEGGQGANVTVPFKLDAFNFVDEHSERALAAGAVNTIILLGNGKFRGDNSDGVGMVNDIIQARGVPVAGKRILLIGAGGAVRGVIPVLQGHQSAEIVITNRTHAKAEEVAGRFGIRAIAMNELPENHFDIIINGTSGGLNGELPEIAPAVFGACALAYDMVYGKDSEPFLKFAAESGARQTADGLGMLVGQAAFSYQLWRGFEPDIKPVFEYMKDL</sequence>
<feature type="active site" description="Proton acceptor" evidence="8">
    <location>
        <position position="68"/>
    </location>
</feature>
<dbReference type="RefSeq" id="WP_096295752.1">
    <property type="nucleotide sequence ID" value="NZ_CP023429.1"/>
</dbReference>
<comment type="pathway">
    <text evidence="1 8">Metabolic intermediate biosynthesis; chorismate biosynthesis; chorismate from D-erythrose 4-phosphate and phosphoenolpyruvate: step 4/7.</text>
</comment>
<feature type="binding site" evidence="8">
    <location>
        <position position="80"/>
    </location>
    <ligand>
        <name>NADP(+)</name>
        <dbReference type="ChEBI" id="CHEBI:58349"/>
    </ligand>
</feature>
<gene>
    <name evidence="8" type="primary">aroE</name>
    <name evidence="12" type="ORF">EGK74_12965</name>
</gene>
<comment type="catalytic activity">
    <reaction evidence="7 8">
        <text>shikimate + NADP(+) = 3-dehydroshikimate + NADPH + H(+)</text>
        <dbReference type="Rhea" id="RHEA:17737"/>
        <dbReference type="ChEBI" id="CHEBI:15378"/>
        <dbReference type="ChEBI" id="CHEBI:16630"/>
        <dbReference type="ChEBI" id="CHEBI:36208"/>
        <dbReference type="ChEBI" id="CHEBI:57783"/>
        <dbReference type="ChEBI" id="CHEBI:58349"/>
        <dbReference type="EC" id="1.1.1.25"/>
    </reaction>
</comment>
<comment type="caution">
    <text evidence="12">The sequence shown here is derived from an EMBL/GenBank/DDBJ whole genome shotgun (WGS) entry which is preliminary data.</text>
</comment>
<feature type="binding site" evidence="8">
    <location>
        <position position="105"/>
    </location>
    <ligand>
        <name>shikimate</name>
        <dbReference type="ChEBI" id="CHEBI:36208"/>
    </ligand>
</feature>
<evidence type="ECO:0000256" key="7">
    <source>
        <dbReference type="ARBA" id="ARBA00049442"/>
    </source>
</evidence>
<feature type="binding site" evidence="8">
    <location>
        <position position="245"/>
    </location>
    <ligand>
        <name>shikimate</name>
        <dbReference type="ChEBI" id="CHEBI:36208"/>
    </ligand>
</feature>
<comment type="subunit">
    <text evidence="8">Homodimer.</text>
</comment>
<dbReference type="AlphaFoldDB" id="A0A3N4MIC0"/>
<evidence type="ECO:0000256" key="4">
    <source>
        <dbReference type="ARBA" id="ARBA00022857"/>
    </source>
</evidence>
<dbReference type="PANTHER" id="PTHR21089">
    <property type="entry name" value="SHIKIMATE DEHYDROGENASE"/>
    <property type="match status" value="1"/>
</dbReference>
<keyword evidence="13" id="KW-1185">Reference proteome</keyword>
<evidence type="ECO:0000259" key="9">
    <source>
        <dbReference type="Pfam" id="PF01488"/>
    </source>
</evidence>
<dbReference type="EMBL" id="RPFL01000064">
    <property type="protein sequence ID" value="RPD83261.1"/>
    <property type="molecule type" value="Genomic_DNA"/>
</dbReference>
<dbReference type="NCBIfam" id="TIGR00507">
    <property type="entry name" value="aroE"/>
    <property type="match status" value="1"/>
</dbReference>
<feature type="domain" description="SDH C-terminal" evidence="11">
    <location>
        <begin position="238"/>
        <end position="263"/>
    </location>
</feature>
<evidence type="ECO:0000256" key="2">
    <source>
        <dbReference type="ARBA" id="ARBA00012962"/>
    </source>
</evidence>
<dbReference type="InterPro" id="IPR046346">
    <property type="entry name" value="Aminoacid_DH-like_N_sf"/>
</dbReference>
<reference evidence="12 13" key="1">
    <citation type="submission" date="2018-11" db="EMBL/GenBank/DDBJ databases">
        <title>Neisseria weixii sp. nov. isolated from the rectal contents of plateau pika (Ochotona cruzoniae).</title>
        <authorList>
            <person name="Zhang G."/>
        </authorList>
    </citation>
    <scope>NUCLEOTIDE SEQUENCE [LARGE SCALE GENOMIC DNA]</scope>
    <source>
        <strain evidence="12 13">10009</strain>
    </source>
</reference>
<dbReference type="Gene3D" id="3.40.50.10860">
    <property type="entry name" value="Leucine Dehydrogenase, chain A, domain 1"/>
    <property type="match status" value="1"/>
</dbReference>
<dbReference type="Pfam" id="PF08501">
    <property type="entry name" value="Shikimate_dh_N"/>
    <property type="match status" value="1"/>
</dbReference>
<dbReference type="InterPro" id="IPR006151">
    <property type="entry name" value="Shikm_DH/Glu-tRNA_Rdtase"/>
</dbReference>
<evidence type="ECO:0000259" key="11">
    <source>
        <dbReference type="Pfam" id="PF18317"/>
    </source>
</evidence>
<dbReference type="GO" id="GO:0050661">
    <property type="term" value="F:NADP binding"/>
    <property type="evidence" value="ECO:0007669"/>
    <property type="project" value="InterPro"/>
</dbReference>
<evidence type="ECO:0000256" key="3">
    <source>
        <dbReference type="ARBA" id="ARBA00022605"/>
    </source>
</evidence>
<feature type="binding site" evidence="8">
    <location>
        <position position="64"/>
    </location>
    <ligand>
        <name>shikimate</name>
        <dbReference type="ChEBI" id="CHEBI:36208"/>
    </ligand>
</feature>
<feature type="binding site" evidence="8">
    <location>
        <position position="238"/>
    </location>
    <ligand>
        <name>NADP(+)</name>
        <dbReference type="ChEBI" id="CHEBI:58349"/>
    </ligand>
</feature>
<evidence type="ECO:0000256" key="8">
    <source>
        <dbReference type="HAMAP-Rule" id="MF_00222"/>
    </source>
</evidence>